<reference evidence="2 3" key="1">
    <citation type="submission" date="2020-04" db="EMBL/GenBank/DDBJ databases">
        <title>Genome sequence of Altibacter aquimarinus strain ALE3EI.</title>
        <authorList>
            <person name="Oh H.-M."/>
            <person name="Jang D."/>
        </authorList>
    </citation>
    <scope>NUCLEOTIDE SEQUENCE [LARGE SCALE GENOMIC DNA]</scope>
    <source>
        <strain evidence="2 3">ALE3EI</strain>
    </source>
</reference>
<dbReference type="EMBL" id="CP052909">
    <property type="protein sequence ID" value="QNJ96652.1"/>
    <property type="molecule type" value="Genomic_DNA"/>
</dbReference>
<dbReference type="InterPro" id="IPR011042">
    <property type="entry name" value="6-blade_b-propeller_TolB-like"/>
</dbReference>
<protein>
    <recommendedName>
        <fullName evidence="4">WD40 repeat protein</fullName>
    </recommendedName>
</protein>
<evidence type="ECO:0000313" key="2">
    <source>
        <dbReference type="EMBL" id="QNJ96652.1"/>
    </source>
</evidence>
<dbReference type="RefSeq" id="WP_186989696.1">
    <property type="nucleotide sequence ID" value="NZ_CP052909.1"/>
</dbReference>
<name>A0A7G8PQN6_9FLAO</name>
<gene>
    <name evidence="2" type="ORF">ALE3EI_0061</name>
</gene>
<keyword evidence="3" id="KW-1185">Reference proteome</keyword>
<evidence type="ECO:0000313" key="3">
    <source>
        <dbReference type="Proteomes" id="UP000515514"/>
    </source>
</evidence>
<dbReference type="Gene3D" id="2.120.10.30">
    <property type="entry name" value="TolB, C-terminal domain"/>
    <property type="match status" value="1"/>
</dbReference>
<organism evidence="2 3">
    <name type="scientific">Constantimarinum furrinae</name>
    <dbReference type="NCBI Taxonomy" id="2562285"/>
    <lineage>
        <taxon>Bacteria</taxon>
        <taxon>Pseudomonadati</taxon>
        <taxon>Bacteroidota</taxon>
        <taxon>Flavobacteriia</taxon>
        <taxon>Flavobacteriales</taxon>
        <taxon>Flavobacteriaceae</taxon>
        <taxon>Altibacter/Constantimarinum group</taxon>
        <taxon>Constantimarinum</taxon>
    </lineage>
</organism>
<feature type="chain" id="PRO_5028847879" description="WD40 repeat protein" evidence="1">
    <location>
        <begin position="19"/>
        <end position="307"/>
    </location>
</feature>
<feature type="signal peptide" evidence="1">
    <location>
        <begin position="1"/>
        <end position="18"/>
    </location>
</feature>
<evidence type="ECO:0008006" key="4">
    <source>
        <dbReference type="Google" id="ProtNLM"/>
    </source>
</evidence>
<dbReference type="InterPro" id="IPR011659">
    <property type="entry name" value="WD40"/>
</dbReference>
<accession>A0A7G8PQN6</accession>
<dbReference type="KEGG" id="alti:ALE3EI_0061"/>
<proteinExistence type="predicted"/>
<evidence type="ECO:0000256" key="1">
    <source>
        <dbReference type="SAM" id="SignalP"/>
    </source>
</evidence>
<dbReference type="AlphaFoldDB" id="A0A7G8PQN6"/>
<sequence>MTFRFLLLFCVMSLSVFAQNIEESATAFAPQLISQFPNVRDFTMSETGDEAYITALDFSGSLSVLIELKKESDTWKAVGILPFSGAFKDLEPYLSPDGLRLYFASNRPLEGTEPKADFDIWYVNRKDLKSEWSVPINPGAPVNTSKNEFYPAVSANGNLYFTGDVLAESSKDDIFFSKWLGDKYAKPTRMTDAINTEGYEFNSFISSNESFLLFSGYNREDGEGGGDLYISFKEGAEWTPAVNLGPLVNSRFLDYCPYYDEKNNILYFTSNRSAVEIKPTLTELINELNKYENGQSRIYKISLPLKK</sequence>
<dbReference type="Proteomes" id="UP000515514">
    <property type="component" value="Chromosome"/>
</dbReference>
<keyword evidence="1" id="KW-0732">Signal</keyword>
<dbReference type="Pfam" id="PF07676">
    <property type="entry name" value="PD40"/>
    <property type="match status" value="4"/>
</dbReference>
<dbReference type="SUPFAM" id="SSF82171">
    <property type="entry name" value="DPP6 N-terminal domain-like"/>
    <property type="match status" value="1"/>
</dbReference>